<dbReference type="STRING" id="889378.Spiaf_0184"/>
<dbReference type="Proteomes" id="UP000007383">
    <property type="component" value="Chromosome"/>
</dbReference>
<dbReference type="AlphaFoldDB" id="H9UFK0"/>
<feature type="domain" description="Uncharacterized protein TP-0789" evidence="1">
    <location>
        <begin position="110"/>
        <end position="290"/>
    </location>
</feature>
<dbReference type="eggNOG" id="COG2834">
    <property type="taxonomic scope" value="Bacteria"/>
</dbReference>
<keyword evidence="3" id="KW-1185">Reference proteome</keyword>
<reference evidence="3" key="1">
    <citation type="journal article" date="2013" name="Stand. Genomic Sci.">
        <title>Complete genome sequence of the halophilic bacterium Spirochaeta africana type strain (Z-7692(T)) from the alkaline Lake Magadi in the East African Rift.</title>
        <authorList>
            <person name="Liolos K."/>
            <person name="Abt B."/>
            <person name="Scheuner C."/>
            <person name="Teshima H."/>
            <person name="Held B."/>
            <person name="Lapidus A."/>
            <person name="Nolan M."/>
            <person name="Lucas S."/>
            <person name="Deshpande S."/>
            <person name="Cheng J.F."/>
            <person name="Tapia R."/>
            <person name="Goodwin L.A."/>
            <person name="Pitluck S."/>
            <person name="Pagani I."/>
            <person name="Ivanova N."/>
            <person name="Mavromatis K."/>
            <person name="Mikhailova N."/>
            <person name="Huntemann M."/>
            <person name="Pati A."/>
            <person name="Chen A."/>
            <person name="Palaniappan K."/>
            <person name="Land M."/>
            <person name="Rohde M."/>
            <person name="Tindall B.J."/>
            <person name="Detter J.C."/>
            <person name="Goker M."/>
            <person name="Bristow J."/>
            <person name="Eisen J.A."/>
            <person name="Markowitz V."/>
            <person name="Hugenholtz P."/>
            <person name="Woyke T."/>
            <person name="Klenk H.P."/>
            <person name="Kyrpides N.C."/>
        </authorList>
    </citation>
    <scope>NUCLEOTIDE SEQUENCE</scope>
    <source>
        <strain evidence="3">ATCC 700263 / DSM 8902 / Z-7692</strain>
    </source>
</reference>
<proteinExistence type="predicted"/>
<dbReference type="EMBL" id="CP003282">
    <property type="protein sequence ID" value="AFG36293.1"/>
    <property type="molecule type" value="Genomic_DNA"/>
</dbReference>
<accession>H9UFK0</accession>
<sequence length="290" mass="33147">MRICTDGSRGRRSLRAVCLATCRCRGGLFVLAGFTARRLSVLLVALLMVLPGVVPAAAADEPDGDEILQRMELVLFPENYRSRMEMVTTEPSGRERAMELSVQYQRGVGAYMEIEAPARSRGTRFLQRDDTLWMFIPRSGSRSPIRLAGRDSFQGSVFSNRDIGESMYTEDYHARLIGRTEMTHDELGQVEVYEVELTPRHDEAAYGRVVAQVMVEDFIPLQMSYYVRAGMNTKELFLSDMQQLAGRQRPSRMEMVSYEEEGKVTVVRLLEMQQDDQLPDRIFTRQHLTR</sequence>
<evidence type="ECO:0000259" key="1">
    <source>
        <dbReference type="Pfam" id="PF17131"/>
    </source>
</evidence>
<evidence type="ECO:0000313" key="3">
    <source>
        <dbReference type="Proteomes" id="UP000007383"/>
    </source>
</evidence>
<gene>
    <name evidence="2" type="ordered locus">Spiaf_0184</name>
</gene>
<dbReference type="HOGENOM" id="CLU_1123960_0_0_12"/>
<dbReference type="CDD" id="cd16329">
    <property type="entry name" value="LolA_like"/>
    <property type="match status" value="1"/>
</dbReference>
<dbReference type="InterPro" id="IPR033399">
    <property type="entry name" value="TP_0789-like"/>
</dbReference>
<protein>
    <recommendedName>
        <fullName evidence="1">Uncharacterized protein TP-0789 domain-containing protein</fullName>
    </recommendedName>
</protein>
<organism evidence="2 3">
    <name type="scientific">Spirochaeta africana (strain ATCC 700263 / DSM 8902 / Z-7692)</name>
    <dbReference type="NCBI Taxonomy" id="889378"/>
    <lineage>
        <taxon>Bacteria</taxon>
        <taxon>Pseudomonadati</taxon>
        <taxon>Spirochaetota</taxon>
        <taxon>Spirochaetia</taxon>
        <taxon>Spirochaetales</taxon>
        <taxon>Spirochaetaceae</taxon>
        <taxon>Spirochaeta</taxon>
    </lineage>
</organism>
<name>H9UFK0_SPIAZ</name>
<evidence type="ECO:0000313" key="2">
    <source>
        <dbReference type="EMBL" id="AFG36293.1"/>
    </source>
</evidence>
<dbReference type="Gene3D" id="2.50.20.10">
    <property type="entry name" value="Lipoprotein localisation LolA/LolB/LppX"/>
    <property type="match status" value="1"/>
</dbReference>
<dbReference type="Pfam" id="PF17131">
    <property type="entry name" value="LolA_like"/>
    <property type="match status" value="1"/>
</dbReference>
<dbReference type="PATRIC" id="fig|889378.3.peg.187"/>
<dbReference type="OrthoDB" id="368800at2"/>
<dbReference type="KEGG" id="sfc:Spiaf_0184"/>